<accession>A0A8X6LSA2</accession>
<dbReference type="EMBL" id="BMAO01018041">
    <property type="protein sequence ID" value="GFR20170.1"/>
    <property type="molecule type" value="Genomic_DNA"/>
</dbReference>
<protein>
    <submittedName>
        <fullName evidence="2">Uncharacterized protein</fullName>
    </submittedName>
</protein>
<feature type="compositionally biased region" description="Polar residues" evidence="1">
    <location>
        <begin position="18"/>
        <end position="44"/>
    </location>
</feature>
<gene>
    <name evidence="2" type="ORF">TNCT_87741</name>
</gene>
<dbReference type="AlphaFoldDB" id="A0A8X6LSA2"/>
<comment type="caution">
    <text evidence="2">The sequence shown here is derived from an EMBL/GenBank/DDBJ whole genome shotgun (WGS) entry which is preliminary data.</text>
</comment>
<evidence type="ECO:0000313" key="3">
    <source>
        <dbReference type="Proteomes" id="UP000887116"/>
    </source>
</evidence>
<feature type="region of interest" description="Disordered" evidence="1">
    <location>
        <begin position="15"/>
        <end position="54"/>
    </location>
</feature>
<evidence type="ECO:0000256" key="1">
    <source>
        <dbReference type="SAM" id="MobiDB-lite"/>
    </source>
</evidence>
<keyword evidence="3" id="KW-1185">Reference proteome</keyword>
<evidence type="ECO:0000313" key="2">
    <source>
        <dbReference type="EMBL" id="GFR20170.1"/>
    </source>
</evidence>
<sequence>MVNNPEQVIFAQDFLEMNDSSSESQINSRRTSTSIESEVESQLNCERHENSVSA</sequence>
<reference evidence="2" key="1">
    <citation type="submission" date="2020-07" db="EMBL/GenBank/DDBJ databases">
        <title>Multicomponent nature underlies the extraordinary mechanical properties of spider dragline silk.</title>
        <authorList>
            <person name="Kono N."/>
            <person name="Nakamura H."/>
            <person name="Mori M."/>
            <person name="Yoshida Y."/>
            <person name="Ohtoshi R."/>
            <person name="Malay A.D."/>
            <person name="Moran D.A.P."/>
            <person name="Tomita M."/>
            <person name="Numata K."/>
            <person name="Arakawa K."/>
        </authorList>
    </citation>
    <scope>NUCLEOTIDE SEQUENCE</scope>
</reference>
<proteinExistence type="predicted"/>
<feature type="compositionally biased region" description="Basic and acidic residues" evidence="1">
    <location>
        <begin position="45"/>
        <end position="54"/>
    </location>
</feature>
<feature type="non-terminal residue" evidence="2">
    <location>
        <position position="54"/>
    </location>
</feature>
<name>A0A8X6LSA2_TRICU</name>
<dbReference type="Proteomes" id="UP000887116">
    <property type="component" value="Unassembled WGS sequence"/>
</dbReference>
<organism evidence="2 3">
    <name type="scientific">Trichonephila clavata</name>
    <name type="common">Joro spider</name>
    <name type="synonym">Nephila clavata</name>
    <dbReference type="NCBI Taxonomy" id="2740835"/>
    <lineage>
        <taxon>Eukaryota</taxon>
        <taxon>Metazoa</taxon>
        <taxon>Ecdysozoa</taxon>
        <taxon>Arthropoda</taxon>
        <taxon>Chelicerata</taxon>
        <taxon>Arachnida</taxon>
        <taxon>Araneae</taxon>
        <taxon>Araneomorphae</taxon>
        <taxon>Entelegynae</taxon>
        <taxon>Araneoidea</taxon>
        <taxon>Nephilidae</taxon>
        <taxon>Trichonephila</taxon>
    </lineage>
</organism>
<dbReference type="OrthoDB" id="6437078at2759"/>